<evidence type="ECO:0000313" key="1">
    <source>
        <dbReference type="EMBL" id="MFD1671082.1"/>
    </source>
</evidence>
<name>A0ABW4J3W7_9LACO</name>
<proteinExistence type="predicted"/>
<accession>A0ABW4J3W7</accession>
<sequence length="233" mass="25648">MTGIKAALTAYQKLSPALQQDYNVAYSYQCLRRYKGSNLSQQTQLSDALLKAIHTAKTTRALTNAQQQAQKLCQDYAAADYLTANPNLKRQYTSLCTHFATEPLVPLTQRIATFKTAFTAAMATAQNQLFDQAFAVLLRYAHSPAANRRQPACYQAYQNLKQSLRQQDYPVVRQATIVLNNVLTISNHPFPRVSLAIKAATKPITPPVATPINGTPGLTLTPISAPAGPLYFM</sequence>
<evidence type="ECO:0000313" key="2">
    <source>
        <dbReference type="Proteomes" id="UP001597267"/>
    </source>
</evidence>
<protein>
    <submittedName>
        <fullName evidence="1">Uncharacterized protein</fullName>
    </submittedName>
</protein>
<reference evidence="2" key="1">
    <citation type="journal article" date="2019" name="Int. J. Syst. Evol. Microbiol.">
        <title>The Global Catalogue of Microorganisms (GCM) 10K type strain sequencing project: providing services to taxonomists for standard genome sequencing and annotation.</title>
        <authorList>
            <consortium name="The Broad Institute Genomics Platform"/>
            <consortium name="The Broad Institute Genome Sequencing Center for Infectious Disease"/>
            <person name="Wu L."/>
            <person name="Ma J."/>
        </authorList>
    </citation>
    <scope>NUCLEOTIDE SEQUENCE [LARGE SCALE GENOMIC DNA]</scope>
    <source>
        <strain evidence="2">CCM 8896</strain>
    </source>
</reference>
<organism evidence="1 2">
    <name type="scientific">Agrilactobacillus yilanensis</name>
    <dbReference type="NCBI Taxonomy" id="2485997"/>
    <lineage>
        <taxon>Bacteria</taxon>
        <taxon>Bacillati</taxon>
        <taxon>Bacillota</taxon>
        <taxon>Bacilli</taxon>
        <taxon>Lactobacillales</taxon>
        <taxon>Lactobacillaceae</taxon>
        <taxon>Agrilactobacillus</taxon>
    </lineage>
</organism>
<dbReference type="Proteomes" id="UP001597267">
    <property type="component" value="Unassembled WGS sequence"/>
</dbReference>
<dbReference type="EMBL" id="JBHTOP010000004">
    <property type="protein sequence ID" value="MFD1671082.1"/>
    <property type="molecule type" value="Genomic_DNA"/>
</dbReference>
<keyword evidence="2" id="KW-1185">Reference proteome</keyword>
<gene>
    <name evidence="1" type="ORF">ACFQ5M_03105</name>
</gene>
<comment type="caution">
    <text evidence="1">The sequence shown here is derived from an EMBL/GenBank/DDBJ whole genome shotgun (WGS) entry which is preliminary data.</text>
</comment>
<dbReference type="RefSeq" id="WP_125714948.1">
    <property type="nucleotide sequence ID" value="NZ_JBHTOP010000004.1"/>
</dbReference>